<sequence>MDKIFVYGKLKDGNTKAWCIPKPGTVKHRLYGHKMYLRSSGTAGVTKGDQSDYIDGEIKMLRWPILQKLLIDLNEGTFWGVYKRKKIKIGQKDVWIYLYNRPTKGYKKITNWAEQHGEHNG</sequence>
<feature type="domain" description="Gamma-glutamylcyclotransferase AIG2-like" evidence="1">
    <location>
        <begin position="4"/>
        <end position="108"/>
    </location>
</feature>
<accession>A0A0F9SG31</accession>
<protein>
    <recommendedName>
        <fullName evidence="1">Gamma-glutamylcyclotransferase AIG2-like domain-containing protein</fullName>
    </recommendedName>
</protein>
<proteinExistence type="predicted"/>
<dbReference type="EMBL" id="LAZR01002573">
    <property type="protein sequence ID" value="KKN28308.1"/>
    <property type="molecule type" value="Genomic_DNA"/>
</dbReference>
<dbReference type="InterPro" id="IPR036568">
    <property type="entry name" value="GGCT-like_sf"/>
</dbReference>
<dbReference type="AlphaFoldDB" id="A0A0F9SG31"/>
<evidence type="ECO:0000313" key="2">
    <source>
        <dbReference type="EMBL" id="KKN28308.1"/>
    </source>
</evidence>
<name>A0A0F9SG31_9ZZZZ</name>
<organism evidence="2">
    <name type="scientific">marine sediment metagenome</name>
    <dbReference type="NCBI Taxonomy" id="412755"/>
    <lineage>
        <taxon>unclassified sequences</taxon>
        <taxon>metagenomes</taxon>
        <taxon>ecological metagenomes</taxon>
    </lineage>
</organism>
<dbReference type="InterPro" id="IPR009288">
    <property type="entry name" value="AIG2-like_dom"/>
</dbReference>
<gene>
    <name evidence="2" type="ORF">LCGC14_0855450</name>
</gene>
<evidence type="ECO:0000259" key="1">
    <source>
        <dbReference type="Pfam" id="PF06094"/>
    </source>
</evidence>
<reference evidence="2" key="1">
    <citation type="journal article" date="2015" name="Nature">
        <title>Complex archaea that bridge the gap between prokaryotes and eukaryotes.</title>
        <authorList>
            <person name="Spang A."/>
            <person name="Saw J.H."/>
            <person name="Jorgensen S.L."/>
            <person name="Zaremba-Niedzwiedzka K."/>
            <person name="Martijn J."/>
            <person name="Lind A.E."/>
            <person name="van Eijk R."/>
            <person name="Schleper C."/>
            <person name="Guy L."/>
            <person name="Ettema T.J."/>
        </authorList>
    </citation>
    <scope>NUCLEOTIDE SEQUENCE</scope>
</reference>
<dbReference type="Pfam" id="PF06094">
    <property type="entry name" value="GGACT"/>
    <property type="match status" value="1"/>
</dbReference>
<comment type="caution">
    <text evidence="2">The sequence shown here is derived from an EMBL/GenBank/DDBJ whole genome shotgun (WGS) entry which is preliminary data.</text>
</comment>
<dbReference type="Gene3D" id="3.10.490.10">
    <property type="entry name" value="Gamma-glutamyl cyclotransferase-like"/>
    <property type="match status" value="1"/>
</dbReference>
<dbReference type="SUPFAM" id="SSF110857">
    <property type="entry name" value="Gamma-glutamyl cyclotransferase-like"/>
    <property type="match status" value="1"/>
</dbReference>